<feature type="transmembrane region" description="Helical" evidence="1">
    <location>
        <begin position="171"/>
        <end position="193"/>
    </location>
</feature>
<evidence type="ECO:0000256" key="1">
    <source>
        <dbReference type="SAM" id="Phobius"/>
    </source>
</evidence>
<dbReference type="PANTHER" id="PTHR34473:SF2">
    <property type="entry name" value="UPF0699 TRANSMEMBRANE PROTEIN YDBT"/>
    <property type="match status" value="1"/>
</dbReference>
<feature type="transmembrane region" description="Helical" evidence="1">
    <location>
        <begin position="353"/>
        <end position="372"/>
    </location>
</feature>
<feature type="transmembrane region" description="Helical" evidence="1">
    <location>
        <begin position="378"/>
        <end position="397"/>
    </location>
</feature>
<feature type="transmembrane region" description="Helical" evidence="1">
    <location>
        <begin position="213"/>
        <end position="241"/>
    </location>
</feature>
<dbReference type="RefSeq" id="WP_179518931.1">
    <property type="nucleotide sequence ID" value="NZ_JACCAC010000001.1"/>
</dbReference>
<feature type="transmembrane region" description="Helical" evidence="1">
    <location>
        <begin position="12"/>
        <end position="29"/>
    </location>
</feature>
<keyword evidence="1" id="KW-0812">Transmembrane</keyword>
<name>A0A7Y9RY51_9ACTN</name>
<dbReference type="InterPro" id="IPR014529">
    <property type="entry name" value="UCP026631"/>
</dbReference>
<dbReference type="EMBL" id="JACCAC010000001">
    <property type="protein sequence ID" value="NYG56723.1"/>
    <property type="molecule type" value="Genomic_DNA"/>
</dbReference>
<protein>
    <submittedName>
        <fullName evidence="3">Putative membrane protein</fullName>
    </submittedName>
</protein>
<feature type="domain" description="YdbS-like PH" evidence="2">
    <location>
        <begin position="243"/>
        <end position="324"/>
    </location>
</feature>
<keyword evidence="1" id="KW-0472">Membrane</keyword>
<feature type="domain" description="YdbS-like PH" evidence="2">
    <location>
        <begin position="397"/>
        <end position="465"/>
    </location>
</feature>
<reference evidence="3 4" key="1">
    <citation type="submission" date="2020-07" db="EMBL/GenBank/DDBJ databases">
        <title>Sequencing the genomes of 1000 actinobacteria strains.</title>
        <authorList>
            <person name="Klenk H.-P."/>
        </authorList>
    </citation>
    <scope>NUCLEOTIDE SEQUENCE [LARGE SCALE GENOMIC DNA]</scope>
    <source>
        <strain evidence="3 4">DSM 24552</strain>
    </source>
</reference>
<dbReference type="PANTHER" id="PTHR34473">
    <property type="entry name" value="UPF0699 TRANSMEMBRANE PROTEIN YDBS"/>
    <property type="match status" value="1"/>
</dbReference>
<feature type="transmembrane region" description="Helical" evidence="1">
    <location>
        <begin position="35"/>
        <end position="53"/>
    </location>
</feature>
<accession>A0A7Y9RY51</accession>
<dbReference type="AlphaFoldDB" id="A0A7Y9RY51"/>
<organism evidence="3 4">
    <name type="scientific">Nocardioides perillae</name>
    <dbReference type="NCBI Taxonomy" id="1119534"/>
    <lineage>
        <taxon>Bacteria</taxon>
        <taxon>Bacillati</taxon>
        <taxon>Actinomycetota</taxon>
        <taxon>Actinomycetes</taxon>
        <taxon>Propionibacteriales</taxon>
        <taxon>Nocardioidaceae</taxon>
        <taxon>Nocardioides</taxon>
    </lineage>
</organism>
<keyword evidence="4" id="KW-1185">Reference proteome</keyword>
<sequence>MTVVDPLRTLRGFAVPIVIAVVGIGSGDVGLSLRLAPVMLAGALLLGLVPWLTTRWQVTPTQLQVRRGLISRRVVTAPLDRVRSVDLEASLLHRVLGLVKVQVGTGVDDTRIELDALARHEAHALQAWLLAQRAAPAPADHADHAERVAEAAPPTPPVEELARIDWSWLRFAPFSLARLVVVAGTLGVLSQVLDDVDLVSRERVEGVRDFVLAQALAAVLVVGVVGALVAWVALSTIGYVLQWWDLRLVRTDGSLRMTAGLVTTRSTTVEEARVRGVRLSEPPLLRLVGGAELAVLATGVGSGGTTSVLPPSPRTVDVEVGHRVVDAGEADRPLDLPLTGHGPAARRRAHLRALRGVLPPVAAVVAAAVWWVVPPAAAATAVAALLLLALGVGELSWRHLGHALTPAHLVAGAPAASRTRTVLETDGVIGWNVTQGWFQRRAGLVTLTATTAAGPERVVVHDVPRQAALDLATRATPGLLEQFLVGNGVERPGGRSGATAQEP</sequence>
<comment type="caution">
    <text evidence="3">The sequence shown here is derived from an EMBL/GenBank/DDBJ whole genome shotgun (WGS) entry which is preliminary data.</text>
</comment>
<keyword evidence="1" id="KW-1133">Transmembrane helix</keyword>
<feature type="domain" description="YdbS-like PH" evidence="2">
    <location>
        <begin position="51"/>
        <end position="129"/>
    </location>
</feature>
<evidence type="ECO:0000313" key="4">
    <source>
        <dbReference type="Proteomes" id="UP000544110"/>
    </source>
</evidence>
<dbReference type="Proteomes" id="UP000544110">
    <property type="component" value="Unassembled WGS sequence"/>
</dbReference>
<gene>
    <name evidence="3" type="ORF">BJ989_003027</name>
</gene>
<dbReference type="PIRSF" id="PIRSF026631">
    <property type="entry name" value="UCP026631"/>
    <property type="match status" value="1"/>
</dbReference>
<dbReference type="InterPro" id="IPR005182">
    <property type="entry name" value="YdbS-like_PH"/>
</dbReference>
<proteinExistence type="predicted"/>
<dbReference type="Pfam" id="PF03703">
    <property type="entry name" value="bPH_2"/>
    <property type="match status" value="3"/>
</dbReference>
<evidence type="ECO:0000259" key="2">
    <source>
        <dbReference type="Pfam" id="PF03703"/>
    </source>
</evidence>
<evidence type="ECO:0000313" key="3">
    <source>
        <dbReference type="EMBL" id="NYG56723.1"/>
    </source>
</evidence>